<evidence type="ECO:0000313" key="8">
    <source>
        <dbReference type="Proteomes" id="UP000502498"/>
    </source>
</evidence>
<evidence type="ECO:0000313" key="7">
    <source>
        <dbReference type="EMBL" id="QKJ20607.1"/>
    </source>
</evidence>
<dbReference type="AlphaFoldDB" id="A0A7D4UKB5"/>
<keyword evidence="3 5" id="KW-0238">DNA-binding</keyword>
<dbReference type="Proteomes" id="UP000502498">
    <property type="component" value="Chromosome"/>
</dbReference>
<evidence type="ECO:0000256" key="2">
    <source>
        <dbReference type="ARBA" id="ARBA00023015"/>
    </source>
</evidence>
<organism evidence="7 8">
    <name type="scientific">Microbacterium hominis</name>
    <dbReference type="NCBI Taxonomy" id="162426"/>
    <lineage>
        <taxon>Bacteria</taxon>
        <taxon>Bacillati</taxon>
        <taxon>Actinomycetota</taxon>
        <taxon>Actinomycetes</taxon>
        <taxon>Micrococcales</taxon>
        <taxon>Microbacteriaceae</taxon>
        <taxon>Microbacterium</taxon>
    </lineage>
</organism>
<dbReference type="PANTHER" id="PTHR47506:SF1">
    <property type="entry name" value="HTH-TYPE TRANSCRIPTIONAL REGULATOR YJDC"/>
    <property type="match status" value="1"/>
</dbReference>
<dbReference type="GO" id="GO:0003677">
    <property type="term" value="F:DNA binding"/>
    <property type="evidence" value="ECO:0007669"/>
    <property type="project" value="UniProtKB-UniRule"/>
</dbReference>
<dbReference type="Pfam" id="PF13977">
    <property type="entry name" value="TetR_C_6"/>
    <property type="match status" value="1"/>
</dbReference>
<dbReference type="InterPro" id="IPR009057">
    <property type="entry name" value="Homeodomain-like_sf"/>
</dbReference>
<evidence type="ECO:0000256" key="4">
    <source>
        <dbReference type="ARBA" id="ARBA00023163"/>
    </source>
</evidence>
<dbReference type="InterPro" id="IPR001647">
    <property type="entry name" value="HTH_TetR"/>
</dbReference>
<feature type="domain" description="HTH tetR-type" evidence="6">
    <location>
        <begin position="16"/>
        <end position="76"/>
    </location>
</feature>
<keyword evidence="4" id="KW-0804">Transcription</keyword>
<keyword evidence="2" id="KW-0805">Transcription regulation</keyword>
<gene>
    <name evidence="7" type="ORF">HQM25_15455</name>
</gene>
<name>A0A7D4UKB5_9MICO</name>
<dbReference type="RefSeq" id="WP_172991032.1">
    <property type="nucleotide sequence ID" value="NZ_CP054038.1"/>
</dbReference>
<sequence>MAQTQRGRRGSYAKGIAKREEILTRALDVIAREGMAGTSVKELAAAVGLSQAGLLHYFDSKEELFAEILRKRDEVDSAAFSVPEDLSRATLEDIRRGYVGITRHNAQVPGVVQLFAQLSVEAADPGHAAHDFFVARGAQLRGYFADAVARAQADGLITSEVAPETIARIFQAVADGLQVQWMLEPDLDMADAVDALFTLLTARTSPTEKEHVADDEQR</sequence>
<dbReference type="SUPFAM" id="SSF48498">
    <property type="entry name" value="Tetracyclin repressor-like, C-terminal domain"/>
    <property type="match status" value="1"/>
</dbReference>
<dbReference type="InterPro" id="IPR036271">
    <property type="entry name" value="Tet_transcr_reg_TetR-rel_C_sf"/>
</dbReference>
<dbReference type="Pfam" id="PF00440">
    <property type="entry name" value="TetR_N"/>
    <property type="match status" value="1"/>
</dbReference>
<feature type="DNA-binding region" description="H-T-H motif" evidence="5">
    <location>
        <begin position="39"/>
        <end position="58"/>
    </location>
</feature>
<reference evidence="7 8" key="1">
    <citation type="submission" date="2020-05" db="EMBL/GenBank/DDBJ databases">
        <title>Strain PA2F3 complete genome.</title>
        <authorList>
            <person name="Kim Y.-S."/>
            <person name="Kim S.-J."/>
            <person name="Jung H.-k."/>
            <person name="Kim S.-E."/>
            <person name="Kim K.-H."/>
        </authorList>
    </citation>
    <scope>NUCLEOTIDE SEQUENCE [LARGE SCALE GENOMIC DNA]</scope>
    <source>
        <strain evidence="7 8">PA2F3</strain>
    </source>
</reference>
<dbReference type="EMBL" id="CP054038">
    <property type="protein sequence ID" value="QKJ20607.1"/>
    <property type="molecule type" value="Genomic_DNA"/>
</dbReference>
<proteinExistence type="predicted"/>
<evidence type="ECO:0000256" key="5">
    <source>
        <dbReference type="PROSITE-ProRule" id="PRU00335"/>
    </source>
</evidence>
<dbReference type="InterPro" id="IPR039538">
    <property type="entry name" value="BetI_C"/>
</dbReference>
<accession>A0A7D4UKB5</accession>
<dbReference type="PRINTS" id="PR00455">
    <property type="entry name" value="HTHTETR"/>
</dbReference>
<protein>
    <submittedName>
        <fullName evidence="7">TetR/AcrR family transcriptional regulator</fullName>
    </submittedName>
</protein>
<evidence type="ECO:0000256" key="3">
    <source>
        <dbReference type="ARBA" id="ARBA00023125"/>
    </source>
</evidence>
<evidence type="ECO:0000259" key="6">
    <source>
        <dbReference type="PROSITE" id="PS50977"/>
    </source>
</evidence>
<dbReference type="SUPFAM" id="SSF46689">
    <property type="entry name" value="Homeodomain-like"/>
    <property type="match status" value="1"/>
</dbReference>
<evidence type="ECO:0000256" key="1">
    <source>
        <dbReference type="ARBA" id="ARBA00022491"/>
    </source>
</evidence>
<keyword evidence="1" id="KW-0678">Repressor</keyword>
<dbReference type="PROSITE" id="PS50977">
    <property type="entry name" value="HTH_TETR_2"/>
    <property type="match status" value="1"/>
</dbReference>
<dbReference type="PANTHER" id="PTHR47506">
    <property type="entry name" value="TRANSCRIPTIONAL REGULATORY PROTEIN"/>
    <property type="match status" value="1"/>
</dbReference>
<dbReference type="Gene3D" id="1.10.357.10">
    <property type="entry name" value="Tetracycline Repressor, domain 2"/>
    <property type="match status" value="1"/>
</dbReference>